<organism evidence="5 6">
    <name type="scientific">Blastopirellula marina</name>
    <dbReference type="NCBI Taxonomy" id="124"/>
    <lineage>
        <taxon>Bacteria</taxon>
        <taxon>Pseudomonadati</taxon>
        <taxon>Planctomycetota</taxon>
        <taxon>Planctomycetia</taxon>
        <taxon>Pirellulales</taxon>
        <taxon>Pirellulaceae</taxon>
        <taxon>Blastopirellula</taxon>
    </lineage>
</organism>
<dbReference type="EMBL" id="PUIB01000008">
    <property type="protein sequence ID" value="PQO40745.1"/>
    <property type="molecule type" value="Genomic_DNA"/>
</dbReference>
<keyword evidence="3 4" id="KW-0694">RNA-binding</keyword>
<dbReference type="AlphaFoldDB" id="A0A2S8G8G2"/>
<comment type="subunit">
    <text evidence="4">Homodimer; the beta-strands of each monomer intercalate to form a hydrophobic core, while the alpha-helices form wings that extend away from the core.</text>
</comment>
<dbReference type="HAMAP" id="MF_00167">
    <property type="entry name" value="CsrA"/>
    <property type="match status" value="1"/>
</dbReference>
<dbReference type="Pfam" id="PF02599">
    <property type="entry name" value="CsrA"/>
    <property type="match status" value="1"/>
</dbReference>
<dbReference type="GO" id="GO:1902208">
    <property type="term" value="P:regulation of bacterial-type flagellum assembly"/>
    <property type="evidence" value="ECO:0007669"/>
    <property type="project" value="UniProtKB-UniRule"/>
</dbReference>
<keyword evidence="1 4" id="KW-0963">Cytoplasm</keyword>
<evidence type="ECO:0000313" key="6">
    <source>
        <dbReference type="Proteomes" id="UP000239388"/>
    </source>
</evidence>
<evidence type="ECO:0000313" key="5">
    <source>
        <dbReference type="EMBL" id="PQO40745.1"/>
    </source>
</evidence>
<dbReference type="OrthoDB" id="289081at2"/>
<reference evidence="5 6" key="1">
    <citation type="submission" date="2018-02" db="EMBL/GenBank/DDBJ databases">
        <title>Comparative genomes isolates from brazilian mangrove.</title>
        <authorList>
            <person name="Araujo J.E."/>
            <person name="Taketani R.G."/>
            <person name="Silva M.C.P."/>
            <person name="Loureco M.V."/>
            <person name="Andreote F.D."/>
        </authorList>
    </citation>
    <scope>NUCLEOTIDE SEQUENCE [LARGE SCALE GENOMIC DNA]</scope>
    <source>
        <strain evidence="5 6">NAP PRIS-MGV</strain>
    </source>
</reference>
<comment type="subcellular location">
    <subcellularLocation>
        <location evidence="4">Cytoplasm</location>
    </subcellularLocation>
</comment>
<evidence type="ECO:0000256" key="1">
    <source>
        <dbReference type="ARBA" id="ARBA00022490"/>
    </source>
</evidence>
<dbReference type="GO" id="GO:0048027">
    <property type="term" value="F:mRNA 5'-UTR binding"/>
    <property type="evidence" value="ECO:0007669"/>
    <property type="project" value="UniProtKB-UniRule"/>
</dbReference>
<dbReference type="SUPFAM" id="SSF117130">
    <property type="entry name" value="CsrA-like"/>
    <property type="match status" value="1"/>
</dbReference>
<dbReference type="GO" id="GO:0044781">
    <property type="term" value="P:bacterial-type flagellum organization"/>
    <property type="evidence" value="ECO:0007669"/>
    <property type="project" value="UniProtKB-KW"/>
</dbReference>
<comment type="caution">
    <text evidence="5">The sequence shown here is derived from an EMBL/GenBank/DDBJ whole genome shotgun (WGS) entry which is preliminary data.</text>
</comment>
<evidence type="ECO:0000256" key="2">
    <source>
        <dbReference type="ARBA" id="ARBA00022845"/>
    </source>
</evidence>
<dbReference type="GO" id="GO:0006402">
    <property type="term" value="P:mRNA catabolic process"/>
    <property type="evidence" value="ECO:0007669"/>
    <property type="project" value="InterPro"/>
</dbReference>
<evidence type="ECO:0000256" key="4">
    <source>
        <dbReference type="HAMAP-Rule" id="MF_00167"/>
    </source>
</evidence>
<protein>
    <recommendedName>
        <fullName evidence="4">Translational regulator CsrA</fullName>
    </recommendedName>
</protein>
<dbReference type="InterPro" id="IPR003751">
    <property type="entry name" value="CsrA"/>
</dbReference>
<dbReference type="GO" id="GO:0045947">
    <property type="term" value="P:negative regulation of translational initiation"/>
    <property type="evidence" value="ECO:0007669"/>
    <property type="project" value="UniProtKB-UniRule"/>
</dbReference>
<dbReference type="InterPro" id="IPR036107">
    <property type="entry name" value="CsrA_sf"/>
</dbReference>
<gene>
    <name evidence="4" type="primary">csrA</name>
    <name evidence="5" type="ORF">C5Y98_05760</name>
</gene>
<proteinExistence type="inferred from homology"/>
<sequence>MLVLSRKPGESIQIDANITVVVLGVSGNRVRFGIEAPPHVSIDRSEVAAHHAERTPEFESPREPLLIPCLVSGHVHEIEVVHSIYPPGSDC</sequence>
<dbReference type="GO" id="GO:0005829">
    <property type="term" value="C:cytosol"/>
    <property type="evidence" value="ECO:0007669"/>
    <property type="project" value="TreeGrafter"/>
</dbReference>
<evidence type="ECO:0000256" key="3">
    <source>
        <dbReference type="ARBA" id="ARBA00022884"/>
    </source>
</evidence>
<dbReference type="PANTHER" id="PTHR34984">
    <property type="entry name" value="CARBON STORAGE REGULATOR"/>
    <property type="match status" value="1"/>
</dbReference>
<keyword evidence="4" id="KW-0678">Repressor</keyword>
<accession>A0A2S8G8G2</accession>
<comment type="function">
    <text evidence="4">A translational regulator that binds mRNA to regulate translation initiation and/or mRNA stability. Usually binds in the 5'-UTR at or near the Shine-Dalgarno sequence preventing ribosome-binding, thus repressing translation. Its main target seems to be the major flagellin gene, while its function is anatagonized by FliW.</text>
</comment>
<keyword evidence="4" id="KW-1005">Bacterial flagellum biogenesis</keyword>
<dbReference type="Proteomes" id="UP000239388">
    <property type="component" value="Unassembled WGS sequence"/>
</dbReference>
<name>A0A2S8G8G2_9BACT</name>
<dbReference type="PANTHER" id="PTHR34984:SF1">
    <property type="entry name" value="CARBON STORAGE REGULATOR"/>
    <property type="match status" value="1"/>
</dbReference>
<dbReference type="Gene3D" id="2.60.40.4380">
    <property type="entry name" value="Translational regulator CsrA"/>
    <property type="match status" value="1"/>
</dbReference>
<comment type="similarity">
    <text evidence="4">Belongs to the CsrA/RsmA family.</text>
</comment>
<keyword evidence="2 4" id="KW-0810">Translation regulation</keyword>
<dbReference type="GO" id="GO:0006109">
    <property type="term" value="P:regulation of carbohydrate metabolic process"/>
    <property type="evidence" value="ECO:0007669"/>
    <property type="project" value="InterPro"/>
</dbReference>